<evidence type="ECO:0000313" key="2">
    <source>
        <dbReference type="Proteomes" id="UP001501509"/>
    </source>
</evidence>
<protein>
    <submittedName>
        <fullName evidence="1">Uncharacterized protein</fullName>
    </submittedName>
</protein>
<accession>A0ABP6D964</accession>
<comment type="caution">
    <text evidence="1">The sequence shown here is derived from an EMBL/GenBank/DDBJ whole genome shotgun (WGS) entry which is preliminary data.</text>
</comment>
<reference evidence="2" key="1">
    <citation type="journal article" date="2019" name="Int. J. Syst. Evol. Microbiol.">
        <title>The Global Catalogue of Microorganisms (GCM) 10K type strain sequencing project: providing services to taxonomists for standard genome sequencing and annotation.</title>
        <authorList>
            <consortium name="The Broad Institute Genomics Platform"/>
            <consortium name="The Broad Institute Genome Sequencing Center for Infectious Disease"/>
            <person name="Wu L."/>
            <person name="Ma J."/>
        </authorList>
    </citation>
    <scope>NUCLEOTIDE SEQUENCE [LARGE SCALE GENOMIC DNA]</scope>
    <source>
        <strain evidence="2">JCM 6833</strain>
    </source>
</reference>
<keyword evidence="2" id="KW-1185">Reference proteome</keyword>
<dbReference type="Proteomes" id="UP001501509">
    <property type="component" value="Unassembled WGS sequence"/>
</dbReference>
<organism evidence="1 2">
    <name type="scientific">Actinomadura fulvescens</name>
    <dbReference type="NCBI Taxonomy" id="46160"/>
    <lineage>
        <taxon>Bacteria</taxon>
        <taxon>Bacillati</taxon>
        <taxon>Actinomycetota</taxon>
        <taxon>Actinomycetes</taxon>
        <taxon>Streptosporangiales</taxon>
        <taxon>Thermomonosporaceae</taxon>
        <taxon>Actinomadura</taxon>
    </lineage>
</organism>
<proteinExistence type="predicted"/>
<dbReference type="EMBL" id="BAAATD010000027">
    <property type="protein sequence ID" value="GAA2638904.1"/>
    <property type="molecule type" value="Genomic_DNA"/>
</dbReference>
<sequence length="67" mass="7196">MFLPATPRFGDSVKVGVGPDGQPWFISSTGTALAPVWNLPCAVDRIIGRLTAYLPLAERFAVDEPIP</sequence>
<name>A0ABP6D964_9ACTN</name>
<gene>
    <name evidence="1" type="ORF">GCM10010411_93730</name>
</gene>
<evidence type="ECO:0000313" key="1">
    <source>
        <dbReference type="EMBL" id="GAA2638904.1"/>
    </source>
</evidence>